<evidence type="ECO:0000313" key="3">
    <source>
        <dbReference type="EMBL" id="VBB48718.1"/>
    </source>
</evidence>
<keyword evidence="1" id="KW-0812">Transmembrane</keyword>
<feature type="transmembrane region" description="Helical" evidence="1">
    <location>
        <begin position="31"/>
        <end position="56"/>
    </location>
</feature>
<gene>
    <name evidence="2" type="ORF">TRIP_D420271</name>
    <name evidence="3" type="ORF">TRIP_D60020</name>
</gene>
<sequence>MKAYVINYKSIYINLYFSYKLTAVSNPFLTFFYSSILLLKSIFALTPLSCLLVNSFTRQLFPWRIRGSNP</sequence>
<accession>A0A653AI16</accession>
<keyword evidence="1" id="KW-0472">Membrane</keyword>
<dbReference type="EMBL" id="UPXZ01000043">
    <property type="protein sequence ID" value="VBB48718.1"/>
    <property type="molecule type" value="Genomic_DNA"/>
</dbReference>
<reference evidence="2" key="1">
    <citation type="submission" date="2018-07" db="EMBL/GenBank/DDBJ databases">
        <authorList>
            <consortium name="Genoscope - CEA"/>
            <person name="William W."/>
        </authorList>
    </citation>
    <scope>NUCLEOTIDE SEQUENCE</scope>
    <source>
        <strain evidence="2">IK1</strain>
    </source>
</reference>
<protein>
    <submittedName>
        <fullName evidence="2">Uncharacterized protein</fullName>
    </submittedName>
</protein>
<name>A0A653AI16_9BACT</name>
<dbReference type="EMBL" id="UPXZ01000037">
    <property type="protein sequence ID" value="VBB47551.1"/>
    <property type="molecule type" value="Genomic_DNA"/>
</dbReference>
<organism evidence="2">
    <name type="scientific">uncultured Paludibacter sp</name>
    <dbReference type="NCBI Taxonomy" id="497635"/>
    <lineage>
        <taxon>Bacteria</taxon>
        <taxon>Pseudomonadati</taxon>
        <taxon>Bacteroidota</taxon>
        <taxon>Bacteroidia</taxon>
        <taxon>Bacteroidales</taxon>
        <taxon>Paludibacteraceae</taxon>
        <taxon>Paludibacter</taxon>
        <taxon>environmental samples</taxon>
    </lineage>
</organism>
<dbReference type="AlphaFoldDB" id="A0A653AI16"/>
<evidence type="ECO:0000256" key="1">
    <source>
        <dbReference type="SAM" id="Phobius"/>
    </source>
</evidence>
<keyword evidence="1" id="KW-1133">Transmembrane helix</keyword>
<proteinExistence type="predicted"/>
<evidence type="ECO:0000313" key="2">
    <source>
        <dbReference type="EMBL" id="VBB47551.1"/>
    </source>
</evidence>